<dbReference type="PANTHER" id="PTHR48097">
    <property type="entry name" value="L-THREONINE ALDOLASE-RELATED"/>
    <property type="match status" value="1"/>
</dbReference>
<protein>
    <recommendedName>
        <fullName evidence="5">Aromatic amino acid beta-eliminating lyase/threonine aldolase domain-containing protein</fullName>
    </recommendedName>
</protein>
<evidence type="ECO:0000313" key="6">
    <source>
        <dbReference type="EMBL" id="OQP45132.1"/>
    </source>
</evidence>
<dbReference type="RefSeq" id="WP_081202394.1">
    <property type="nucleotide sequence ID" value="NZ_FOCZ01000025.1"/>
</dbReference>
<evidence type="ECO:0000259" key="5">
    <source>
        <dbReference type="Pfam" id="PF01212"/>
    </source>
</evidence>
<evidence type="ECO:0000256" key="1">
    <source>
        <dbReference type="ARBA" id="ARBA00001933"/>
    </source>
</evidence>
<dbReference type="GO" id="GO:0006567">
    <property type="term" value="P:L-threonine catabolic process"/>
    <property type="evidence" value="ECO:0007669"/>
    <property type="project" value="TreeGrafter"/>
</dbReference>
<organism evidence="6 7">
    <name type="scientific">Niastella yeongjuensis</name>
    <dbReference type="NCBI Taxonomy" id="354355"/>
    <lineage>
        <taxon>Bacteria</taxon>
        <taxon>Pseudomonadati</taxon>
        <taxon>Bacteroidota</taxon>
        <taxon>Chitinophagia</taxon>
        <taxon>Chitinophagales</taxon>
        <taxon>Chitinophagaceae</taxon>
        <taxon>Niastella</taxon>
    </lineage>
</organism>
<dbReference type="GO" id="GO:0006545">
    <property type="term" value="P:glycine biosynthetic process"/>
    <property type="evidence" value="ECO:0007669"/>
    <property type="project" value="TreeGrafter"/>
</dbReference>
<comment type="cofactor">
    <cofactor evidence="1">
        <name>pyridoxal 5'-phosphate</name>
        <dbReference type="ChEBI" id="CHEBI:597326"/>
    </cofactor>
</comment>
<reference evidence="7" key="1">
    <citation type="submission" date="2016-04" db="EMBL/GenBank/DDBJ databases">
        <authorList>
            <person name="Chen L."/>
            <person name="Zhuang W."/>
            <person name="Wang G."/>
        </authorList>
    </citation>
    <scope>NUCLEOTIDE SEQUENCE [LARGE SCALE GENOMIC DNA]</scope>
    <source>
        <strain evidence="7">17621</strain>
    </source>
</reference>
<feature type="domain" description="Aromatic amino acid beta-eliminating lyase/threonine aldolase" evidence="5">
    <location>
        <begin position="64"/>
        <end position="319"/>
    </location>
</feature>
<dbReference type="Pfam" id="PF01212">
    <property type="entry name" value="Beta_elim_lyase"/>
    <property type="match status" value="1"/>
</dbReference>
<evidence type="ECO:0000313" key="7">
    <source>
        <dbReference type="Proteomes" id="UP000192610"/>
    </source>
</evidence>
<proteinExistence type="inferred from homology"/>
<sequence>MASVNRRNFIKNSGLATLPMLVANPVLAMGTTNNQSAAGTQVIKFMGDGEMFEPVDYLNILQQATIVRDSYGAGGSVEALEKKFVEITGKEKAVFMPSGTMANQLAIAVLSGENSKVFVQDTSHIYRDEADAAQSVYQKRLMPLAKDEPFFTAQQLQAAVEALPSEEVFKTGVGAVSIENPVRRSNGRMVPIEELRKISAYCRANNIKLHLDGARIYMAAAWSGISVKEYASLFDTIYISLYKYLGAAGGAMLCGDKTIIDKMPHLIKVHGGSMYGNWSNAAMALHRLEGFEGRMKNTVQKANELFEALNKIPGITIKPLPGGTNIYSFALSPKIEITKLRDALNTNYNIRIGRVNEKNEGFISVNETLLYQDNNYIINAFKKSMA</sequence>
<feature type="signal peptide" evidence="4">
    <location>
        <begin position="1"/>
        <end position="28"/>
    </location>
</feature>
<dbReference type="AlphaFoldDB" id="A0A1V9EGD6"/>
<dbReference type="GO" id="GO:0005829">
    <property type="term" value="C:cytosol"/>
    <property type="evidence" value="ECO:0007669"/>
    <property type="project" value="TreeGrafter"/>
</dbReference>
<dbReference type="InterPro" id="IPR006311">
    <property type="entry name" value="TAT_signal"/>
</dbReference>
<dbReference type="Gene3D" id="3.40.640.10">
    <property type="entry name" value="Type I PLP-dependent aspartate aminotransferase-like (Major domain)"/>
    <property type="match status" value="1"/>
</dbReference>
<gene>
    <name evidence="6" type="ORF">A4H97_32865</name>
</gene>
<dbReference type="SUPFAM" id="SSF53383">
    <property type="entry name" value="PLP-dependent transferases"/>
    <property type="match status" value="1"/>
</dbReference>
<comment type="caution">
    <text evidence="6">The sequence shown here is derived from an EMBL/GenBank/DDBJ whole genome shotgun (WGS) entry which is preliminary data.</text>
</comment>
<keyword evidence="7" id="KW-1185">Reference proteome</keyword>
<dbReference type="Proteomes" id="UP000192610">
    <property type="component" value="Unassembled WGS sequence"/>
</dbReference>
<keyword evidence="4" id="KW-0732">Signal</keyword>
<comment type="similarity">
    <text evidence="2">Belongs to the threonine aldolase family.</text>
</comment>
<evidence type="ECO:0000256" key="4">
    <source>
        <dbReference type="SAM" id="SignalP"/>
    </source>
</evidence>
<dbReference type="STRING" id="354355.SAMN05660816_06802"/>
<dbReference type="OrthoDB" id="9774495at2"/>
<accession>A0A1V9EGD6</accession>
<dbReference type="PROSITE" id="PS51318">
    <property type="entry name" value="TAT"/>
    <property type="match status" value="1"/>
</dbReference>
<name>A0A1V9EGD6_9BACT</name>
<keyword evidence="3" id="KW-0663">Pyridoxal phosphate</keyword>
<evidence type="ECO:0000256" key="2">
    <source>
        <dbReference type="ARBA" id="ARBA00006966"/>
    </source>
</evidence>
<dbReference type="EMBL" id="LVXG01000032">
    <property type="protein sequence ID" value="OQP45132.1"/>
    <property type="molecule type" value="Genomic_DNA"/>
</dbReference>
<evidence type="ECO:0000256" key="3">
    <source>
        <dbReference type="ARBA" id="ARBA00022898"/>
    </source>
</evidence>
<dbReference type="InterPro" id="IPR001597">
    <property type="entry name" value="ArAA_b-elim_lyase/Thr_aldolase"/>
</dbReference>
<dbReference type="InterPro" id="IPR015424">
    <property type="entry name" value="PyrdxlP-dep_Trfase"/>
</dbReference>
<dbReference type="InterPro" id="IPR015421">
    <property type="entry name" value="PyrdxlP-dep_Trfase_major"/>
</dbReference>
<feature type="chain" id="PRO_5010708648" description="Aromatic amino acid beta-eliminating lyase/threonine aldolase domain-containing protein" evidence="4">
    <location>
        <begin position="29"/>
        <end position="386"/>
    </location>
</feature>
<dbReference type="PANTHER" id="PTHR48097:SF9">
    <property type="entry name" value="L-THREONINE ALDOLASE"/>
    <property type="match status" value="1"/>
</dbReference>
<dbReference type="GO" id="GO:0008732">
    <property type="term" value="F:L-allo-threonine aldolase activity"/>
    <property type="evidence" value="ECO:0007669"/>
    <property type="project" value="TreeGrafter"/>
</dbReference>